<evidence type="ECO:0000256" key="1">
    <source>
        <dbReference type="SAM" id="Phobius"/>
    </source>
</evidence>
<reference evidence="2" key="1">
    <citation type="submission" date="2019-11" db="EMBL/GenBank/DDBJ databases">
        <authorList>
            <person name="Nitsche A."/>
            <person name="Hankeln T."/>
            <person name="Acosta O."/>
            <person name="Velez I.D."/>
            <person name="Schiemann D.J."/>
        </authorList>
    </citation>
    <scope>NUCLEOTIDE SEQUENCE</scope>
    <source>
        <strain evidence="2">Psal 1748-2</strain>
    </source>
</reference>
<feature type="transmembrane region" description="Helical" evidence="1">
    <location>
        <begin position="131"/>
        <end position="164"/>
    </location>
</feature>
<sequence>MKLLYTNLFTTIIMVSNATRRSRNRVNGARRSFLDTLWLSVLKCAAHPVTFCVVVFLILFVASEVVVSEGPFEYIDKLLKAELKTDLSKTEKFLLTLIEKLFNLIAVQKKKVAALLGYIVPLIVNPTKSKLVIFASITVVVLAFPSITVYSHLITALALFFYLNIGKIEYRALIAFLYIVSITIYLHVATTSTVKPTLRTNVSTNGK</sequence>
<proteinExistence type="predicted"/>
<accession>A0A6B9KN91</accession>
<organism evidence="2">
    <name type="scientific">Atrato Virga-like virus 7</name>
    <dbReference type="NCBI Taxonomy" id="2689346"/>
    <lineage>
        <taxon>Viruses</taxon>
        <taxon>Riboviria</taxon>
        <taxon>Orthornavirae</taxon>
        <taxon>Kitrinoviricota</taxon>
        <taxon>Alsuviricetes</taxon>
        <taxon>Martellivirales</taxon>
        <taxon>Virgaviridae</taxon>
    </lineage>
</organism>
<evidence type="ECO:0000313" key="2">
    <source>
        <dbReference type="EMBL" id="QHA33783.1"/>
    </source>
</evidence>
<dbReference type="InterPro" id="IPR032441">
    <property type="entry name" value="SP24"/>
</dbReference>
<keyword evidence="1" id="KW-1133">Transmembrane helix</keyword>
<protein>
    <submittedName>
        <fullName evidence="2">Uncharacterized protein</fullName>
    </submittedName>
</protein>
<keyword evidence="1" id="KW-0472">Membrane</keyword>
<name>A0A6B9KN91_9VIRU</name>
<feature type="transmembrane region" description="Helical" evidence="1">
    <location>
        <begin position="170"/>
        <end position="189"/>
    </location>
</feature>
<keyword evidence="1" id="KW-0812">Transmembrane</keyword>
<dbReference type="EMBL" id="MN661126">
    <property type="protein sequence ID" value="QHA33783.1"/>
    <property type="molecule type" value="Genomic_RNA"/>
</dbReference>
<feature type="transmembrane region" description="Helical" evidence="1">
    <location>
        <begin position="45"/>
        <end position="67"/>
    </location>
</feature>
<dbReference type="Pfam" id="PF16504">
    <property type="entry name" value="SP24"/>
    <property type="match status" value="1"/>
</dbReference>